<accession>A0AC35FXN6</accession>
<proteinExistence type="predicted"/>
<dbReference type="WBParaSite" id="PS1159_v2.g219.t1">
    <property type="protein sequence ID" value="PS1159_v2.g219.t1"/>
    <property type="gene ID" value="PS1159_v2.g219"/>
</dbReference>
<dbReference type="Proteomes" id="UP000887580">
    <property type="component" value="Unplaced"/>
</dbReference>
<protein>
    <submittedName>
        <fullName evidence="2">ATP-dependent DNA helicase</fullName>
    </submittedName>
</protein>
<name>A0AC35FXN6_9BILA</name>
<sequence length="591" mass="67102">MSENLGKKLNDELSEINEEIATVTANIRSLQKRKNELIEKKLKIERRIEGRNTALAEDYSRWEADTFSWSDEAKKVLKSVFKLDEFRPLQKSVINVVLSGEDCMIIMSTGGGKSLCYQLPAVLRKGITLVVSPLISLIQDQLMQLEKLGVKAVTINQNTPKEEVKRIHTALVDDNSDLRLIYVTPEKLAKSKMFMNKLEKCAEMKRLKLIAIDEVHCCSQWGHDFRPDYKFLHILKNQFKNVPILAGFNRENLYYEVQLKPSSAKEVLNDLVKLINGKFKGQSGIIYCFSRKECEDLAVELQSQQIPAGYYHAYMEPPQRSKCHEKWISGKIRVIVATVAFGMGIDKPDVRFVIHHSLSKSMENYYQESGRAGRDGKPAHCILYYRFTDVFRVSTMVATEKTGIQNLYSVLAYATRVNSCRRVMIAEHFDETWDSSWCNKMCDNCASNSVKNCTNESDLDLTKYITMAKEIIEKYNHSSNDKGSGRITAPKLAELMDKKLSNISREKVEKILSTLLLQGFIEEDFHFTPYSINSYIVMGARGKYNGGSSSSSSMPSSSTKNSIKNNKKRNANEPSSSNGTKKSKPTVIELI</sequence>
<reference evidence="2" key="1">
    <citation type="submission" date="2022-11" db="UniProtKB">
        <authorList>
            <consortium name="WormBaseParasite"/>
        </authorList>
    </citation>
    <scope>IDENTIFICATION</scope>
</reference>
<evidence type="ECO:0000313" key="2">
    <source>
        <dbReference type="WBParaSite" id="PS1159_v2.g219.t1"/>
    </source>
</evidence>
<organism evidence="1 2">
    <name type="scientific">Panagrolaimus sp. PS1159</name>
    <dbReference type="NCBI Taxonomy" id="55785"/>
    <lineage>
        <taxon>Eukaryota</taxon>
        <taxon>Metazoa</taxon>
        <taxon>Ecdysozoa</taxon>
        <taxon>Nematoda</taxon>
        <taxon>Chromadorea</taxon>
        <taxon>Rhabditida</taxon>
        <taxon>Tylenchina</taxon>
        <taxon>Panagrolaimomorpha</taxon>
        <taxon>Panagrolaimoidea</taxon>
        <taxon>Panagrolaimidae</taxon>
        <taxon>Panagrolaimus</taxon>
    </lineage>
</organism>
<evidence type="ECO:0000313" key="1">
    <source>
        <dbReference type="Proteomes" id="UP000887580"/>
    </source>
</evidence>